<sequence>MIEVENLTKTYGPKVALQGVSFTAERGEILGLLGPNGAGKSTTMRILTGYFPPTSGSARIAGYDVVEDSLEVRRRIGYLPENVPLYTDMTVRAYMDFVARAKQVQQRQDNVDWAMDAARVDHMADTIIGRLSKGYRQRVGLAQSLLGDPEVLILDEPTAGLDPNQIIETRQLIKTLGGDRTIILSTHILPEVSMVCSKVVIINRGTVVAVDTPHALTRQLTGADRVSLLVRAPAAEAERRLRGIAGVVEAVAHPQTGGLVQLDVDAEPGADVREQLSAAIVGQGWGLLELRAQSLSLEDIFLQLTTSEDHLDSYAQPAPAVAEEVLA</sequence>
<dbReference type="PROSITE" id="PS50893">
    <property type="entry name" value="ABC_TRANSPORTER_2"/>
    <property type="match status" value="1"/>
</dbReference>
<dbReference type="SUPFAM" id="SSF52540">
    <property type="entry name" value="P-loop containing nucleoside triphosphate hydrolases"/>
    <property type="match status" value="1"/>
</dbReference>
<organism evidence="6">
    <name type="scientific">uncultured Chloroflexota bacterium</name>
    <dbReference type="NCBI Taxonomy" id="166587"/>
    <lineage>
        <taxon>Bacteria</taxon>
        <taxon>Bacillati</taxon>
        <taxon>Chloroflexota</taxon>
        <taxon>environmental samples</taxon>
    </lineage>
</organism>
<dbReference type="Gene3D" id="3.40.50.300">
    <property type="entry name" value="P-loop containing nucleotide triphosphate hydrolases"/>
    <property type="match status" value="1"/>
</dbReference>
<dbReference type="Pfam" id="PF00005">
    <property type="entry name" value="ABC_tran"/>
    <property type="match status" value="1"/>
</dbReference>
<dbReference type="EMBL" id="CADCTC010000324">
    <property type="protein sequence ID" value="CAA9307309.1"/>
    <property type="molecule type" value="Genomic_DNA"/>
</dbReference>
<evidence type="ECO:0000256" key="2">
    <source>
        <dbReference type="ARBA" id="ARBA00022448"/>
    </source>
</evidence>
<dbReference type="InterPro" id="IPR027417">
    <property type="entry name" value="P-loop_NTPase"/>
</dbReference>
<name>A0A6J4KKY6_9CHLR</name>
<keyword evidence="4 6" id="KW-0067">ATP-binding</keyword>
<evidence type="ECO:0000256" key="1">
    <source>
        <dbReference type="ARBA" id="ARBA00005417"/>
    </source>
</evidence>
<dbReference type="SMART" id="SM00382">
    <property type="entry name" value="AAA"/>
    <property type="match status" value="1"/>
</dbReference>
<dbReference type="InterPro" id="IPR003439">
    <property type="entry name" value="ABC_transporter-like_ATP-bd"/>
</dbReference>
<reference evidence="6" key="1">
    <citation type="submission" date="2020-02" db="EMBL/GenBank/DDBJ databases">
        <authorList>
            <person name="Meier V. D."/>
        </authorList>
    </citation>
    <scope>NUCLEOTIDE SEQUENCE</scope>
    <source>
        <strain evidence="6">AVDCRST_MAG77</strain>
    </source>
</reference>
<evidence type="ECO:0000313" key="6">
    <source>
        <dbReference type="EMBL" id="CAA9307309.1"/>
    </source>
</evidence>
<dbReference type="PANTHER" id="PTHR43335">
    <property type="entry name" value="ABC TRANSPORTER, ATP-BINDING PROTEIN"/>
    <property type="match status" value="1"/>
</dbReference>
<dbReference type="CDD" id="cd03230">
    <property type="entry name" value="ABC_DR_subfamily_A"/>
    <property type="match status" value="1"/>
</dbReference>
<accession>A0A6J4KKY6</accession>
<evidence type="ECO:0000256" key="4">
    <source>
        <dbReference type="ARBA" id="ARBA00022840"/>
    </source>
</evidence>
<evidence type="ECO:0000256" key="3">
    <source>
        <dbReference type="ARBA" id="ARBA00022741"/>
    </source>
</evidence>
<dbReference type="GO" id="GO:0016887">
    <property type="term" value="F:ATP hydrolysis activity"/>
    <property type="evidence" value="ECO:0007669"/>
    <property type="project" value="InterPro"/>
</dbReference>
<dbReference type="PANTHER" id="PTHR43335:SF4">
    <property type="entry name" value="ABC TRANSPORTER, ATP-BINDING PROTEIN"/>
    <property type="match status" value="1"/>
</dbReference>
<keyword evidence="3" id="KW-0547">Nucleotide-binding</keyword>
<dbReference type="InterPro" id="IPR003593">
    <property type="entry name" value="AAA+_ATPase"/>
</dbReference>
<keyword evidence="2" id="KW-0813">Transport</keyword>
<gene>
    <name evidence="6" type="ORF">AVDCRST_MAG77-6180</name>
</gene>
<dbReference type="AlphaFoldDB" id="A0A6J4KKY6"/>
<dbReference type="GO" id="GO:0005524">
    <property type="term" value="F:ATP binding"/>
    <property type="evidence" value="ECO:0007669"/>
    <property type="project" value="UniProtKB-KW"/>
</dbReference>
<proteinExistence type="inferred from homology"/>
<feature type="domain" description="ABC transporter" evidence="5">
    <location>
        <begin position="2"/>
        <end position="229"/>
    </location>
</feature>
<comment type="similarity">
    <text evidence="1">Belongs to the ABC transporter superfamily.</text>
</comment>
<protein>
    <submittedName>
        <fullName evidence="6">Gliding motility-associated ABC transporter ATP-binding protein GldA</fullName>
    </submittedName>
</protein>
<evidence type="ECO:0000259" key="5">
    <source>
        <dbReference type="PROSITE" id="PS50893"/>
    </source>
</evidence>